<evidence type="ECO:0000313" key="5">
    <source>
        <dbReference type="Proteomes" id="UP001225356"/>
    </source>
</evidence>
<sequence length="111" mass="12225">MADTLRKGDIIAHAVSIADIKEEAFKADPKLMDKAYVAFMAAIQDKVAKGNKVRITGFGSWELVHKPARTARNPNTGETVNVAETWKIRFKTSPNFEGLAKEAQQKKAAKP</sequence>
<dbReference type="SMART" id="SM00411">
    <property type="entry name" value="BHL"/>
    <property type="match status" value="1"/>
</dbReference>
<dbReference type="RefSeq" id="WP_307557445.1">
    <property type="nucleotide sequence ID" value="NZ_JAUSQU010000001.1"/>
</dbReference>
<dbReference type="Gene3D" id="4.10.520.10">
    <property type="entry name" value="IHF-like DNA-binding proteins"/>
    <property type="match status" value="1"/>
</dbReference>
<dbReference type="InterPro" id="IPR010992">
    <property type="entry name" value="IHF-like_DNA-bd_dom_sf"/>
</dbReference>
<keyword evidence="2 4" id="KW-0238">DNA-binding</keyword>
<dbReference type="Pfam" id="PF00216">
    <property type="entry name" value="Bac_DNA_binding"/>
    <property type="match status" value="1"/>
</dbReference>
<dbReference type="SUPFAM" id="SSF47729">
    <property type="entry name" value="IHF-like DNA-binding proteins"/>
    <property type="match status" value="1"/>
</dbReference>
<keyword evidence="1" id="KW-0226">DNA condensation</keyword>
<dbReference type="Proteomes" id="UP001225356">
    <property type="component" value="Unassembled WGS sequence"/>
</dbReference>
<evidence type="ECO:0000256" key="1">
    <source>
        <dbReference type="ARBA" id="ARBA00023067"/>
    </source>
</evidence>
<comment type="caution">
    <text evidence="4">The sequence shown here is derived from an EMBL/GenBank/DDBJ whole genome shotgun (WGS) entry which is preliminary data.</text>
</comment>
<dbReference type="GO" id="GO:0003677">
    <property type="term" value="F:DNA binding"/>
    <property type="evidence" value="ECO:0007669"/>
    <property type="project" value="UniProtKB-KW"/>
</dbReference>
<proteinExistence type="inferred from homology"/>
<dbReference type="PRINTS" id="PR01727">
    <property type="entry name" value="DNABINDINGHU"/>
</dbReference>
<accession>A0ABT9Q980</accession>
<dbReference type="InterPro" id="IPR000119">
    <property type="entry name" value="Hist_DNA-bd"/>
</dbReference>
<dbReference type="EMBL" id="JAUSQU010000001">
    <property type="protein sequence ID" value="MDP9843312.1"/>
    <property type="molecule type" value="Genomic_DNA"/>
</dbReference>
<dbReference type="PANTHER" id="PTHR33175:SF3">
    <property type="entry name" value="DNA-BINDING PROTEIN HU-BETA"/>
    <property type="match status" value="1"/>
</dbReference>
<organism evidence="4 5">
    <name type="scientific">Streptosporangium lutulentum</name>
    <dbReference type="NCBI Taxonomy" id="1461250"/>
    <lineage>
        <taxon>Bacteria</taxon>
        <taxon>Bacillati</taxon>
        <taxon>Actinomycetota</taxon>
        <taxon>Actinomycetes</taxon>
        <taxon>Streptosporangiales</taxon>
        <taxon>Streptosporangiaceae</taxon>
        <taxon>Streptosporangium</taxon>
    </lineage>
</organism>
<reference evidence="4 5" key="1">
    <citation type="submission" date="2023-07" db="EMBL/GenBank/DDBJ databases">
        <title>Sequencing the genomes of 1000 actinobacteria strains.</title>
        <authorList>
            <person name="Klenk H.-P."/>
        </authorList>
    </citation>
    <scope>NUCLEOTIDE SEQUENCE [LARGE SCALE GENOMIC DNA]</scope>
    <source>
        <strain evidence="4 5">DSM 46740</strain>
    </source>
</reference>
<evidence type="ECO:0000256" key="3">
    <source>
        <dbReference type="RuleBase" id="RU003939"/>
    </source>
</evidence>
<evidence type="ECO:0000313" key="4">
    <source>
        <dbReference type="EMBL" id="MDP9843312.1"/>
    </source>
</evidence>
<dbReference type="PANTHER" id="PTHR33175">
    <property type="entry name" value="DNA-BINDING PROTEIN HU"/>
    <property type="match status" value="1"/>
</dbReference>
<evidence type="ECO:0000256" key="2">
    <source>
        <dbReference type="ARBA" id="ARBA00023125"/>
    </source>
</evidence>
<comment type="similarity">
    <text evidence="3">Belongs to the bacterial histone-like protein family.</text>
</comment>
<keyword evidence="5" id="KW-1185">Reference proteome</keyword>
<gene>
    <name evidence="4" type="ORF">J2853_002523</name>
</gene>
<name>A0ABT9Q980_9ACTN</name>
<protein>
    <submittedName>
        <fullName evidence="4">DNA-binding protein HU-beta</fullName>
    </submittedName>
</protein>